<evidence type="ECO:0000313" key="1">
    <source>
        <dbReference type="EMBL" id="BBL90678.1"/>
    </source>
</evidence>
<reference evidence="2" key="1">
    <citation type="submission" date="2019-07" db="EMBL/GenBank/DDBJ databases">
        <title>Complete Genome Sequences of Vibrion rotiferianus strain AM7.</title>
        <authorList>
            <person name="Miyazaki K."/>
            <person name="Wiseschart A."/>
            <person name="Pootanakit K."/>
            <person name="Ishimori K."/>
            <person name="Kitahara K."/>
        </authorList>
    </citation>
    <scope>NUCLEOTIDE SEQUENCE [LARGE SCALE GENOMIC DNA]</scope>
    <source>
        <strain evidence="2">AM7</strain>
    </source>
</reference>
<organism evidence="1 2">
    <name type="scientific">Vibrio rotiferianus</name>
    <dbReference type="NCBI Taxonomy" id="190895"/>
    <lineage>
        <taxon>Bacteria</taxon>
        <taxon>Pseudomonadati</taxon>
        <taxon>Pseudomonadota</taxon>
        <taxon>Gammaproteobacteria</taxon>
        <taxon>Vibrionales</taxon>
        <taxon>Vibrionaceae</taxon>
        <taxon>Vibrio</taxon>
    </lineage>
</organism>
<gene>
    <name evidence="1" type="ORF">VroAM7_33310</name>
</gene>
<dbReference type="EMBL" id="AP019799">
    <property type="protein sequence ID" value="BBL90678.1"/>
    <property type="molecule type" value="Genomic_DNA"/>
</dbReference>
<accession>A0A510IC22</accession>
<sequence>MGNFSKAVQAIIHLIKRGPLSLFIYKYQKVAKPKLRFEESRLVHERSSWGTYVVKVLFLKWEKEVKQDKRYAGQSLQDYELVFVEGSLGVGAATGAIFMICDWMSETNIGHASSNV</sequence>
<proteinExistence type="predicted"/>
<protein>
    <submittedName>
        <fullName evidence="1">Uncharacterized protein</fullName>
    </submittedName>
</protein>
<dbReference type="RefSeq" id="WP_143693486.1">
    <property type="nucleotide sequence ID" value="NZ_AP019799.1"/>
</dbReference>
<evidence type="ECO:0000313" key="2">
    <source>
        <dbReference type="Proteomes" id="UP000315115"/>
    </source>
</evidence>
<name>A0A510IC22_9VIBR</name>
<dbReference type="AlphaFoldDB" id="A0A510IC22"/>
<dbReference type="Proteomes" id="UP000315115">
    <property type="component" value="Chromosome 2"/>
</dbReference>